<sequence length="547" mass="62434">MTFEEKLKSCSAAEIWQEYCGFLDLSMEEYMGIQRRLLMEQIDLMSRCALGQRFFGGDPPRTLDEFRRRVPLTSFGDYADVLLTRREEMLPAKPVVWLRTTWEGGDFPAKYAPYTESMLDTYKHNMLGAVLLATSSGKGRFHVKPGSRILYSLAPMPYATGLFPDLIEPELRVRFLPSVREARKLSFGQQSRRGYKLALQQGMNMFFGMSSVLYGTTRNLEQMGHSSQESGSRLRSILGISPRMLWRLAAGRYRSRRDGKPLLPKDLFRLDGFVCIGTDSSRYKDELEAAWGVRPMELAGGTEPTCLGTETWSKNGLVFFPDACFYEFIPEQEMLRNLADPSYKPHTYLINELVAGQNYELVITVLRGGAFLRYRVGDVYRCLRLRNPQDGLELPQFEYVDRIPTVIDIAGFTRITEREIRKVIEMSCLPVADWFALKEYDDNGHSFLRLYVELRAGARQSPALSREIIREHLSVYFRYYDGDYKDLKRLLGIDPLEVTMLPTGTIARYEAASGQKLPRVGAPREAVLDLLHRPSAFTSGEGDAGCR</sequence>
<dbReference type="EMBL" id="JACONZ010000001">
    <property type="protein sequence ID" value="MBC5580563.1"/>
    <property type="molecule type" value="Genomic_DNA"/>
</dbReference>
<feature type="domain" description="GH3 middle" evidence="1">
    <location>
        <begin position="318"/>
        <end position="400"/>
    </location>
</feature>
<dbReference type="InterPro" id="IPR055377">
    <property type="entry name" value="GH3_M"/>
</dbReference>
<protein>
    <submittedName>
        <fullName evidence="2">GH3 auxin-responsive promoter family protein</fullName>
    </submittedName>
</protein>
<dbReference type="InterPro" id="IPR004993">
    <property type="entry name" value="GH3"/>
</dbReference>
<comment type="caution">
    <text evidence="2">The sequence shown here is derived from an EMBL/GenBank/DDBJ whole genome shotgun (WGS) entry which is preliminary data.</text>
</comment>
<evidence type="ECO:0000259" key="1">
    <source>
        <dbReference type="Pfam" id="PF23571"/>
    </source>
</evidence>
<dbReference type="PANTHER" id="PTHR31901">
    <property type="entry name" value="GH3 DOMAIN-CONTAINING PROTEIN"/>
    <property type="match status" value="1"/>
</dbReference>
<dbReference type="Gene3D" id="3.40.50.12780">
    <property type="entry name" value="N-terminal domain of ligase-like"/>
    <property type="match status" value="1"/>
</dbReference>
<reference evidence="2" key="1">
    <citation type="submission" date="2020-08" db="EMBL/GenBank/DDBJ databases">
        <title>Genome public.</title>
        <authorList>
            <person name="Liu C."/>
            <person name="Sun Q."/>
        </authorList>
    </citation>
    <scope>NUCLEOTIDE SEQUENCE</scope>
    <source>
        <strain evidence="2">BX8</strain>
    </source>
</reference>
<dbReference type="RefSeq" id="WP_186886908.1">
    <property type="nucleotide sequence ID" value="NZ_JACONZ010000001.1"/>
</dbReference>
<dbReference type="GO" id="GO:0016881">
    <property type="term" value="F:acid-amino acid ligase activity"/>
    <property type="evidence" value="ECO:0007669"/>
    <property type="project" value="TreeGrafter"/>
</dbReference>
<evidence type="ECO:0000313" key="3">
    <source>
        <dbReference type="Proteomes" id="UP000659630"/>
    </source>
</evidence>
<keyword evidence="3" id="KW-1185">Reference proteome</keyword>
<dbReference type="InterPro" id="IPR042099">
    <property type="entry name" value="ANL_N_sf"/>
</dbReference>
<dbReference type="PANTHER" id="PTHR31901:SF9">
    <property type="entry name" value="GH3 DOMAIN-CONTAINING PROTEIN"/>
    <property type="match status" value="1"/>
</dbReference>
<organism evidence="2 3">
    <name type="scientific">Anaerofilum hominis</name>
    <dbReference type="NCBI Taxonomy" id="2763016"/>
    <lineage>
        <taxon>Bacteria</taxon>
        <taxon>Bacillati</taxon>
        <taxon>Bacillota</taxon>
        <taxon>Clostridia</taxon>
        <taxon>Eubacteriales</taxon>
        <taxon>Oscillospiraceae</taxon>
        <taxon>Anaerofilum</taxon>
    </lineage>
</organism>
<accession>A0A923I5A1</accession>
<name>A0A923I5A1_9FIRM</name>
<proteinExistence type="predicted"/>
<dbReference type="AlphaFoldDB" id="A0A923I5A1"/>
<evidence type="ECO:0000313" key="2">
    <source>
        <dbReference type="EMBL" id="MBC5580563.1"/>
    </source>
</evidence>
<gene>
    <name evidence="2" type="ORF">H8S23_03495</name>
</gene>
<dbReference type="GO" id="GO:0005737">
    <property type="term" value="C:cytoplasm"/>
    <property type="evidence" value="ECO:0007669"/>
    <property type="project" value="TreeGrafter"/>
</dbReference>
<dbReference type="SUPFAM" id="SSF56801">
    <property type="entry name" value="Acetyl-CoA synthetase-like"/>
    <property type="match status" value="1"/>
</dbReference>
<dbReference type="Pfam" id="PF23571">
    <property type="entry name" value="GH3_M"/>
    <property type="match status" value="1"/>
</dbReference>
<dbReference type="Proteomes" id="UP000659630">
    <property type="component" value="Unassembled WGS sequence"/>
</dbReference>